<dbReference type="OrthoDB" id="10248513at2759"/>
<dbReference type="SUPFAM" id="SSF51197">
    <property type="entry name" value="Clavaminate synthase-like"/>
    <property type="match status" value="1"/>
</dbReference>
<keyword evidence="1" id="KW-0479">Metal-binding</keyword>
<evidence type="ECO:0000256" key="2">
    <source>
        <dbReference type="ARBA" id="ARBA00023002"/>
    </source>
</evidence>
<evidence type="ECO:0000256" key="1">
    <source>
        <dbReference type="ARBA" id="ARBA00022723"/>
    </source>
</evidence>
<evidence type="ECO:0000256" key="3">
    <source>
        <dbReference type="ARBA" id="ARBA00023004"/>
    </source>
</evidence>
<organism evidence="4 5">
    <name type="scientific">Stylonychia lemnae</name>
    <name type="common">Ciliate</name>
    <dbReference type="NCBI Taxonomy" id="5949"/>
    <lineage>
        <taxon>Eukaryota</taxon>
        <taxon>Sar</taxon>
        <taxon>Alveolata</taxon>
        <taxon>Ciliophora</taxon>
        <taxon>Intramacronucleata</taxon>
        <taxon>Spirotrichea</taxon>
        <taxon>Stichotrichia</taxon>
        <taxon>Sporadotrichida</taxon>
        <taxon>Oxytrichidae</taxon>
        <taxon>Stylonychinae</taxon>
        <taxon>Stylonychia</taxon>
    </lineage>
</organism>
<dbReference type="Gene3D" id="2.60.120.330">
    <property type="entry name" value="B-lactam Antibiotic, Isopenicillin N Synthase, Chain"/>
    <property type="match status" value="1"/>
</dbReference>
<evidence type="ECO:0000313" key="4">
    <source>
        <dbReference type="EMBL" id="CDW71938.1"/>
    </source>
</evidence>
<keyword evidence="5" id="KW-1185">Reference proteome</keyword>
<dbReference type="EMBL" id="CCKQ01000838">
    <property type="protein sequence ID" value="CDW71938.1"/>
    <property type="molecule type" value="Genomic_DNA"/>
</dbReference>
<sequence length="398" mass="46199">MITQPNQETFDLLTKAENFLSLDNQNHSVERVPSPIEKSKSSMSDVPIIDVKVFLERLPGWEDECQKVKECLHKYGILIFRDPRANQKDNEDYIDMMEEYFARTSQIYYEGQELRDAKPEFNYLTGVTPEQIEKARNHYEKVKDLPEEDKPLSQFPPTYDMKWRYMWKMGERPEEALDNFPQIIPDGFPDWEDKMNAWGCKLLQAGQTAAEMAALGMGLEYDTFTKRLEGGAHLLAPTGSDLVRNDVGTTLAGFHYDISFLTCHGKSRLPGLYIWLKDWTKVAVKIPDGCLLIQAGSTFEHMTAGYVLAGYHEVMYTEDTKRAAEKLKQEILENESNRQLWRVSSTLFCQMRYDVDISPMPQLSHLYEQEQARKYKKMTAYEKLMEELRATNVAFIKE</sequence>
<proteinExistence type="predicted"/>
<dbReference type="InParanoid" id="A0A077ZPW5"/>
<keyword evidence="3" id="KW-0408">Iron</keyword>
<dbReference type="PANTHER" id="PTHR10209:SF874">
    <property type="entry name" value="2-OXOGLUTARATE (2OG) AND FE(II)-DEPENDENT OXYGENASE SUPERFAMILY PROTEIN"/>
    <property type="match status" value="1"/>
</dbReference>
<dbReference type="Proteomes" id="UP000039865">
    <property type="component" value="Unassembled WGS sequence"/>
</dbReference>
<reference evidence="4 5" key="1">
    <citation type="submission" date="2014-06" db="EMBL/GenBank/DDBJ databases">
        <authorList>
            <person name="Swart Estienne"/>
        </authorList>
    </citation>
    <scope>NUCLEOTIDE SEQUENCE [LARGE SCALE GENOMIC DNA]</scope>
    <source>
        <strain evidence="4 5">130c</strain>
    </source>
</reference>
<dbReference type="GO" id="GO:0046872">
    <property type="term" value="F:metal ion binding"/>
    <property type="evidence" value="ECO:0007669"/>
    <property type="project" value="UniProtKB-KW"/>
</dbReference>
<dbReference type="PANTHER" id="PTHR10209">
    <property type="entry name" value="OXIDOREDUCTASE, 2OG-FE II OXYGENASE FAMILY PROTEIN"/>
    <property type="match status" value="1"/>
</dbReference>
<evidence type="ECO:0000313" key="5">
    <source>
        <dbReference type="Proteomes" id="UP000039865"/>
    </source>
</evidence>
<name>A0A077ZPW5_STYLE</name>
<gene>
    <name evidence="4" type="primary">Contig15814.g16856</name>
    <name evidence="4" type="ORF">STYLEM_889</name>
</gene>
<keyword evidence="2" id="KW-0560">Oxidoreductase</keyword>
<dbReference type="AlphaFoldDB" id="A0A077ZPW5"/>
<dbReference type="InterPro" id="IPR027443">
    <property type="entry name" value="IPNS-like_sf"/>
</dbReference>
<dbReference type="GO" id="GO:0016491">
    <property type="term" value="F:oxidoreductase activity"/>
    <property type="evidence" value="ECO:0007669"/>
    <property type="project" value="UniProtKB-KW"/>
</dbReference>
<accession>A0A077ZPW5</accession>
<protein>
    <submittedName>
        <fullName evidence="4">Uncharacterized protein</fullName>
    </submittedName>
</protein>